<keyword evidence="2 4" id="KW-0012">Acyltransferase</keyword>
<sequence>MYAWQPVVADDFEALHQLRLAAMRPSLEALGIYDPERSRQRFAARFIPDAARWMLCAGERVGFAAMRQAEGCCLLEHLYVAPQYQGRGVGGWALRQLQAEAAAVGMPIRLNALRDSPSNRFYRHCGFVPTHEEQWDIYYLWQATDRPVKPV</sequence>
<evidence type="ECO:0000256" key="1">
    <source>
        <dbReference type="ARBA" id="ARBA00022679"/>
    </source>
</evidence>
<dbReference type="InterPro" id="IPR000182">
    <property type="entry name" value="GNAT_dom"/>
</dbReference>
<dbReference type="EMBL" id="JBHRYH010000046">
    <property type="protein sequence ID" value="MFC3627736.1"/>
    <property type="molecule type" value="Genomic_DNA"/>
</dbReference>
<dbReference type="Gene3D" id="3.40.630.30">
    <property type="match status" value="1"/>
</dbReference>
<evidence type="ECO:0000256" key="2">
    <source>
        <dbReference type="ARBA" id="ARBA00023315"/>
    </source>
</evidence>
<evidence type="ECO:0000313" key="5">
    <source>
        <dbReference type="Proteomes" id="UP001595636"/>
    </source>
</evidence>
<dbReference type="InterPro" id="IPR016181">
    <property type="entry name" value="Acyl_CoA_acyltransferase"/>
</dbReference>
<dbReference type="Pfam" id="PF13508">
    <property type="entry name" value="Acetyltransf_7"/>
    <property type="match status" value="1"/>
</dbReference>
<dbReference type="CDD" id="cd04301">
    <property type="entry name" value="NAT_SF"/>
    <property type="match status" value="1"/>
</dbReference>
<name>A0ABV7TY78_9NEIS</name>
<dbReference type="PANTHER" id="PTHR43877">
    <property type="entry name" value="AMINOALKYLPHOSPHONATE N-ACETYLTRANSFERASE-RELATED-RELATED"/>
    <property type="match status" value="1"/>
</dbReference>
<protein>
    <submittedName>
        <fullName evidence="4">GNAT family N-acetyltransferase</fullName>
        <ecNumber evidence="4">2.3.1.-</ecNumber>
    </submittedName>
</protein>
<dbReference type="GO" id="GO:0016746">
    <property type="term" value="F:acyltransferase activity"/>
    <property type="evidence" value="ECO:0007669"/>
    <property type="project" value="UniProtKB-KW"/>
</dbReference>
<dbReference type="InterPro" id="IPR050832">
    <property type="entry name" value="Bact_Acetyltransf"/>
</dbReference>
<proteinExistence type="predicted"/>
<accession>A0ABV7TY78</accession>
<dbReference type="EC" id="2.3.1.-" evidence="4"/>
<keyword evidence="1 4" id="KW-0808">Transferase</keyword>
<dbReference type="SUPFAM" id="SSF55729">
    <property type="entry name" value="Acyl-CoA N-acyltransferases (Nat)"/>
    <property type="match status" value="1"/>
</dbReference>
<dbReference type="RefSeq" id="WP_390281684.1">
    <property type="nucleotide sequence ID" value="NZ_JBHRYH010000046.1"/>
</dbReference>
<comment type="caution">
    <text evidence="4">The sequence shown here is derived from an EMBL/GenBank/DDBJ whole genome shotgun (WGS) entry which is preliminary data.</text>
</comment>
<dbReference type="PANTHER" id="PTHR43877:SF2">
    <property type="entry name" value="AMINOALKYLPHOSPHONATE N-ACETYLTRANSFERASE-RELATED"/>
    <property type="match status" value="1"/>
</dbReference>
<dbReference type="PROSITE" id="PS51186">
    <property type="entry name" value="GNAT"/>
    <property type="match status" value="1"/>
</dbReference>
<evidence type="ECO:0000313" key="4">
    <source>
        <dbReference type="EMBL" id="MFC3627736.1"/>
    </source>
</evidence>
<feature type="domain" description="N-acetyltransferase" evidence="3">
    <location>
        <begin position="2"/>
        <end position="151"/>
    </location>
</feature>
<organism evidence="4 5">
    <name type="scientific">Vogesella amnigena</name>
    <dbReference type="NCBI Taxonomy" id="1507449"/>
    <lineage>
        <taxon>Bacteria</taxon>
        <taxon>Pseudomonadati</taxon>
        <taxon>Pseudomonadota</taxon>
        <taxon>Betaproteobacteria</taxon>
        <taxon>Neisseriales</taxon>
        <taxon>Chromobacteriaceae</taxon>
        <taxon>Vogesella</taxon>
    </lineage>
</organism>
<reference evidence="5" key="1">
    <citation type="journal article" date="2019" name="Int. J. Syst. Evol. Microbiol.">
        <title>The Global Catalogue of Microorganisms (GCM) 10K type strain sequencing project: providing services to taxonomists for standard genome sequencing and annotation.</title>
        <authorList>
            <consortium name="The Broad Institute Genomics Platform"/>
            <consortium name="The Broad Institute Genome Sequencing Center for Infectious Disease"/>
            <person name="Wu L."/>
            <person name="Ma J."/>
        </authorList>
    </citation>
    <scope>NUCLEOTIDE SEQUENCE [LARGE SCALE GENOMIC DNA]</scope>
    <source>
        <strain evidence="5">KCTC 42195</strain>
    </source>
</reference>
<gene>
    <name evidence="4" type="ORF">ACFOKJ_16565</name>
</gene>
<evidence type="ECO:0000259" key="3">
    <source>
        <dbReference type="PROSITE" id="PS51186"/>
    </source>
</evidence>
<keyword evidence="5" id="KW-1185">Reference proteome</keyword>
<dbReference type="Proteomes" id="UP001595636">
    <property type="component" value="Unassembled WGS sequence"/>
</dbReference>